<feature type="region of interest" description="Disordered" evidence="1">
    <location>
        <begin position="469"/>
        <end position="501"/>
    </location>
</feature>
<dbReference type="InterPro" id="IPR013146">
    <property type="entry name" value="LEM-like_dom"/>
</dbReference>
<evidence type="ECO:0000256" key="1">
    <source>
        <dbReference type="SAM" id="MobiDB-lite"/>
    </source>
</evidence>
<evidence type="ECO:0000313" key="4">
    <source>
        <dbReference type="Ensembl" id="ENSSGRP00000044156.1"/>
    </source>
</evidence>
<dbReference type="CDD" id="cd12935">
    <property type="entry name" value="LEM_like"/>
    <property type="match status" value="1"/>
</dbReference>
<dbReference type="SMART" id="SM01261">
    <property type="entry name" value="Thymopoietin"/>
    <property type="match status" value="1"/>
</dbReference>
<keyword evidence="2" id="KW-0812">Transmembrane</keyword>
<dbReference type="GO" id="GO:0003677">
    <property type="term" value="F:DNA binding"/>
    <property type="evidence" value="ECO:0007669"/>
    <property type="project" value="InterPro"/>
</dbReference>
<feature type="compositionally biased region" description="Polar residues" evidence="1">
    <location>
        <begin position="134"/>
        <end position="150"/>
    </location>
</feature>
<gene>
    <name evidence="4" type="primary">LOC107586754</name>
</gene>
<feature type="region of interest" description="Disordered" evidence="1">
    <location>
        <begin position="122"/>
        <end position="211"/>
    </location>
</feature>
<dbReference type="FunCoup" id="A0A672N1R4">
    <property type="interactions" value="82"/>
</dbReference>
<keyword evidence="5" id="KW-1185">Reference proteome</keyword>
<feature type="domain" description="LEM-like" evidence="3">
    <location>
        <begin position="5"/>
        <end position="48"/>
    </location>
</feature>
<proteinExistence type="predicted"/>
<protein>
    <submittedName>
        <fullName evidence="4">Lamina-associated polypeptide 2, isoforms beta/delta/epsilon/gamma-like</fullName>
    </submittedName>
</protein>
<accession>A0A672N1R4</accession>
<sequence length="685" mass="76019">MSEFLEDPSVLTKDKLKSALLAHNVALPNGDQKKDVYVQLYLKNLTAQNKKSSGSPDVFSSDEELPPAPVVSNRSRSGRVGWLIVDLTCFENNFTDLTLTLTNVFSSASTRKVYEKRLQKLLDQGPPETVAPPSETSQTDGSQNGNTDSDQYSDKEEETVAPAPVFVPEPEPEVEAEPIPVVERPIRSRGKTPVTSRTRSGQHNREHKQEEDMPVLNIKRKLKRSSHRLDQMVPASDENENSELSSVEYFPVTQDRRRTGLVATRKEPRPLLTDKTSKLSSKTEFLRRRSAPVRSYRPDLNEAPVTDKDFSEPSVLKEVSIPLVRMKVQPLVEPKDPKPSKRSSMSATNWAESLKWRNSPYQSALSGLHGFDENAAEFTSPLIRPSKREPLVSLLNTACVEVDGQGMQDVLNCRPSSRSPVAQEVKSVIVSKLSKPHLSQTKPSKPLIDMVSRLSPSCDGRREVFPSHAVSFRDSSPRTASEDSLPVSYDHSQESFGSPKTQTKTRLFKITPFFSQITSVQGLDSSQTEMPKTAMVEKVSAIDQTPRTVERDVLKEIFPNENLSTPTGISATCRRPIRGAAGRPLVGDTWLDESRLRLKELRETSSSSTYTETRSVPHVTAVPLTASKPVAPPAVKTRARRSLPVWVQLLLLSAVAGFLFFVYQAMETNEVGLFKQSGADDGTSK</sequence>
<feature type="transmembrane region" description="Helical" evidence="2">
    <location>
        <begin position="645"/>
        <end position="666"/>
    </location>
</feature>
<keyword evidence="2" id="KW-1133">Transmembrane helix</keyword>
<dbReference type="Ensembl" id="ENSSGRT00000047281.1">
    <property type="protein sequence ID" value="ENSSGRP00000044156.1"/>
    <property type="gene ID" value="ENSSGRG00000023753.1"/>
</dbReference>
<name>A0A672N1R4_SINGR</name>
<dbReference type="InParanoid" id="A0A672N1R4"/>
<dbReference type="InterPro" id="IPR011015">
    <property type="entry name" value="LEM/LEM-like_dom_sf"/>
</dbReference>
<dbReference type="PROSITE" id="PS50955">
    <property type="entry name" value="LEM_LIKE"/>
    <property type="match status" value="1"/>
</dbReference>
<keyword evidence="2" id="KW-0472">Membrane</keyword>
<dbReference type="Proteomes" id="UP000472262">
    <property type="component" value="Unassembled WGS sequence"/>
</dbReference>
<evidence type="ECO:0000256" key="2">
    <source>
        <dbReference type="SAM" id="Phobius"/>
    </source>
</evidence>
<dbReference type="InterPro" id="IPR051656">
    <property type="entry name" value="LEM_domain"/>
</dbReference>
<dbReference type="PANTHER" id="PTHR12019:SF21">
    <property type="entry name" value="THYMOPOIETIN A"/>
    <property type="match status" value="1"/>
</dbReference>
<dbReference type="OMA" id="CTFICAT"/>
<reference evidence="4" key="1">
    <citation type="submission" date="2025-08" db="UniProtKB">
        <authorList>
            <consortium name="Ensembl"/>
        </authorList>
    </citation>
    <scope>IDENTIFICATION</scope>
</reference>
<feature type="region of interest" description="Disordered" evidence="1">
    <location>
        <begin position="49"/>
        <end position="72"/>
    </location>
</feature>
<dbReference type="Pfam" id="PF08198">
    <property type="entry name" value="Thymopoietin"/>
    <property type="match status" value="1"/>
</dbReference>
<dbReference type="PANTHER" id="PTHR12019">
    <property type="entry name" value="LAMINA-ASSOCIATED POLYPEPTIDE THYMOPOIETIN"/>
    <property type="match status" value="1"/>
</dbReference>
<feature type="region of interest" description="Disordered" evidence="1">
    <location>
        <begin position="224"/>
        <end position="244"/>
    </location>
</feature>
<dbReference type="Gene3D" id="1.10.720.40">
    <property type="match status" value="1"/>
</dbReference>
<reference evidence="4" key="2">
    <citation type="submission" date="2025-09" db="UniProtKB">
        <authorList>
            <consortium name="Ensembl"/>
        </authorList>
    </citation>
    <scope>IDENTIFICATION</scope>
</reference>
<evidence type="ECO:0000313" key="5">
    <source>
        <dbReference type="Proteomes" id="UP000472262"/>
    </source>
</evidence>
<evidence type="ECO:0000259" key="3">
    <source>
        <dbReference type="PROSITE" id="PS50955"/>
    </source>
</evidence>
<dbReference type="SUPFAM" id="SSF63451">
    <property type="entry name" value="LEM domain"/>
    <property type="match status" value="1"/>
</dbReference>
<dbReference type="FunFam" id="1.10.720.40:FF:000001">
    <property type="entry name" value="LEM domain containing 2, isoform CRA_a"/>
    <property type="match status" value="1"/>
</dbReference>
<dbReference type="AlphaFoldDB" id="A0A672N1R4"/>
<organism evidence="4 5">
    <name type="scientific">Sinocyclocheilus grahami</name>
    <name type="common">Dianchi golden-line fish</name>
    <name type="synonym">Barbus grahami</name>
    <dbReference type="NCBI Taxonomy" id="75366"/>
    <lineage>
        <taxon>Eukaryota</taxon>
        <taxon>Metazoa</taxon>
        <taxon>Chordata</taxon>
        <taxon>Craniata</taxon>
        <taxon>Vertebrata</taxon>
        <taxon>Euteleostomi</taxon>
        <taxon>Actinopterygii</taxon>
        <taxon>Neopterygii</taxon>
        <taxon>Teleostei</taxon>
        <taxon>Ostariophysi</taxon>
        <taxon>Cypriniformes</taxon>
        <taxon>Cyprinidae</taxon>
        <taxon>Cyprininae</taxon>
        <taxon>Sinocyclocheilus</taxon>
    </lineage>
</organism>